<sequence length="350" mass="39465">MVHKPSICTISLGRCTAGHTLEHKLDVASAHGFRGIELFHEDLLSLTTSLPGGATPENQLLAATNIRHLCQKRGLTIVCLQPFMHYEGLLDRDLHAQRITEMHLWVKLAHNLGTDLILLPSSTLPEEQITDDMDLMVRDFQQVADIGLSARPVVRYAFEALCWGTRVDTWESSWDVVQRVNRSNFGVCLDAFNIAGRIYADPTAASGRARDCNQAVLASIARMLSQVDVSRIFLLQVADAERLSSPLTREHEFYNAEQPARMSWSRNARLFYGEEERGAYLPVRAILSAIVTELGYDGWLSFEVFSRAFFDKDESVPEVMAQRAMNSWVKMVEDLGLKTESRIERVQPML</sequence>
<name>A0AAJ0CG66_9HYPO</name>
<dbReference type="PANTHER" id="PTHR12110">
    <property type="entry name" value="HYDROXYPYRUVATE ISOMERASE"/>
    <property type="match status" value="1"/>
</dbReference>
<dbReference type="EMBL" id="JASWJB010000269">
    <property type="protein sequence ID" value="KAK2592396.1"/>
    <property type="molecule type" value="Genomic_DNA"/>
</dbReference>
<dbReference type="Pfam" id="PF01261">
    <property type="entry name" value="AP_endonuc_2"/>
    <property type="match status" value="1"/>
</dbReference>
<evidence type="ECO:0000313" key="3">
    <source>
        <dbReference type="Proteomes" id="UP001251528"/>
    </source>
</evidence>
<dbReference type="PANTHER" id="PTHR12110:SF21">
    <property type="entry name" value="XYLOSE ISOMERASE-LIKE TIM BARREL DOMAIN-CONTAINING PROTEIN"/>
    <property type="match status" value="1"/>
</dbReference>
<dbReference type="AlphaFoldDB" id="A0AAJ0CG66"/>
<feature type="domain" description="Xylose isomerase-like TIM barrel" evidence="1">
    <location>
        <begin position="25"/>
        <end position="315"/>
    </location>
</feature>
<dbReference type="Proteomes" id="UP001251528">
    <property type="component" value="Unassembled WGS sequence"/>
</dbReference>
<evidence type="ECO:0000313" key="2">
    <source>
        <dbReference type="EMBL" id="KAK2592396.1"/>
    </source>
</evidence>
<dbReference type="InterPro" id="IPR013022">
    <property type="entry name" value="Xyl_isomerase-like_TIM-brl"/>
</dbReference>
<proteinExistence type="predicted"/>
<gene>
    <name evidence="2" type="ORF">QQS21_009915</name>
</gene>
<dbReference type="Gene3D" id="3.20.20.150">
    <property type="entry name" value="Divalent-metal-dependent TIM barrel enzymes"/>
    <property type="match status" value="1"/>
</dbReference>
<organism evidence="2 3">
    <name type="scientific">Conoideocrella luteorostrata</name>
    <dbReference type="NCBI Taxonomy" id="1105319"/>
    <lineage>
        <taxon>Eukaryota</taxon>
        <taxon>Fungi</taxon>
        <taxon>Dikarya</taxon>
        <taxon>Ascomycota</taxon>
        <taxon>Pezizomycotina</taxon>
        <taxon>Sordariomycetes</taxon>
        <taxon>Hypocreomycetidae</taxon>
        <taxon>Hypocreales</taxon>
        <taxon>Clavicipitaceae</taxon>
        <taxon>Conoideocrella</taxon>
    </lineage>
</organism>
<reference evidence="2" key="1">
    <citation type="submission" date="2023-06" db="EMBL/GenBank/DDBJ databases">
        <title>Conoideocrella luteorostrata (Hypocreales: Clavicipitaceae), a potential biocontrol fungus for elongate hemlock scale in United States Christmas tree production areas.</title>
        <authorList>
            <person name="Barrett H."/>
            <person name="Lovett B."/>
            <person name="Macias A.M."/>
            <person name="Stajich J.E."/>
            <person name="Kasson M.T."/>
        </authorList>
    </citation>
    <scope>NUCLEOTIDE SEQUENCE</scope>
    <source>
        <strain evidence="2">ARSEF 14590</strain>
    </source>
</reference>
<dbReference type="InterPro" id="IPR050312">
    <property type="entry name" value="IolE/XylAMocC-like"/>
</dbReference>
<comment type="caution">
    <text evidence="2">The sequence shown here is derived from an EMBL/GenBank/DDBJ whole genome shotgun (WGS) entry which is preliminary data.</text>
</comment>
<protein>
    <recommendedName>
        <fullName evidence="1">Xylose isomerase-like TIM barrel domain-containing protein</fullName>
    </recommendedName>
</protein>
<keyword evidence="3" id="KW-1185">Reference proteome</keyword>
<dbReference type="InterPro" id="IPR036237">
    <property type="entry name" value="Xyl_isomerase-like_sf"/>
</dbReference>
<dbReference type="SUPFAM" id="SSF51658">
    <property type="entry name" value="Xylose isomerase-like"/>
    <property type="match status" value="1"/>
</dbReference>
<accession>A0AAJ0CG66</accession>
<evidence type="ECO:0000259" key="1">
    <source>
        <dbReference type="Pfam" id="PF01261"/>
    </source>
</evidence>